<dbReference type="InterPro" id="IPR032675">
    <property type="entry name" value="LRR_dom_sf"/>
</dbReference>
<name>V4AGP8_LOTGI</name>
<protein>
    <recommendedName>
        <fullName evidence="7">LRRNT domain-containing protein</fullName>
    </recommendedName>
</protein>
<dbReference type="PANTHER" id="PTHR24367:SF318">
    <property type="entry name" value="LEUCINE-RICH GLIOMA-INACTIVATED PROTEIN 1-LIKE"/>
    <property type="match status" value="1"/>
</dbReference>
<dbReference type="InterPro" id="IPR003591">
    <property type="entry name" value="Leu-rich_rpt_typical-subtyp"/>
</dbReference>
<dbReference type="KEGG" id="lgi:LOTGIDRAFT_171705"/>
<dbReference type="Pfam" id="PF13855">
    <property type="entry name" value="LRR_8"/>
    <property type="match status" value="1"/>
</dbReference>
<feature type="compositionally biased region" description="Low complexity" evidence="3">
    <location>
        <begin position="328"/>
        <end position="337"/>
    </location>
</feature>
<keyword evidence="6" id="KW-1185">Reference proteome</keyword>
<dbReference type="InterPro" id="IPR001611">
    <property type="entry name" value="Leu-rich_rpt"/>
</dbReference>
<accession>V4AGP8</accession>
<keyword evidence="4" id="KW-0732">Signal</keyword>
<dbReference type="SUPFAM" id="SSF52058">
    <property type="entry name" value="L domain-like"/>
    <property type="match status" value="1"/>
</dbReference>
<reference evidence="5 6" key="1">
    <citation type="journal article" date="2013" name="Nature">
        <title>Insights into bilaterian evolution from three spiralian genomes.</title>
        <authorList>
            <person name="Simakov O."/>
            <person name="Marletaz F."/>
            <person name="Cho S.J."/>
            <person name="Edsinger-Gonzales E."/>
            <person name="Havlak P."/>
            <person name="Hellsten U."/>
            <person name="Kuo D.H."/>
            <person name="Larsson T."/>
            <person name="Lv J."/>
            <person name="Arendt D."/>
            <person name="Savage R."/>
            <person name="Osoegawa K."/>
            <person name="de Jong P."/>
            <person name="Grimwood J."/>
            <person name="Chapman J.A."/>
            <person name="Shapiro H."/>
            <person name="Aerts A."/>
            <person name="Otillar R.P."/>
            <person name="Terry A.Y."/>
            <person name="Boore J.L."/>
            <person name="Grigoriev I.V."/>
            <person name="Lindberg D.R."/>
            <person name="Seaver E.C."/>
            <person name="Weisblat D.A."/>
            <person name="Putnam N.H."/>
            <person name="Rokhsar D.S."/>
        </authorList>
    </citation>
    <scope>NUCLEOTIDE SEQUENCE [LARGE SCALE GENOMIC DNA]</scope>
</reference>
<dbReference type="EMBL" id="KB200084">
    <property type="protein sequence ID" value="ESP03219.1"/>
    <property type="molecule type" value="Genomic_DNA"/>
</dbReference>
<dbReference type="OrthoDB" id="6132944at2759"/>
<dbReference type="Proteomes" id="UP000030746">
    <property type="component" value="Unassembled WGS sequence"/>
</dbReference>
<organism evidence="5 6">
    <name type="scientific">Lottia gigantea</name>
    <name type="common">Giant owl limpet</name>
    <dbReference type="NCBI Taxonomy" id="225164"/>
    <lineage>
        <taxon>Eukaryota</taxon>
        <taxon>Metazoa</taxon>
        <taxon>Spiralia</taxon>
        <taxon>Lophotrochozoa</taxon>
        <taxon>Mollusca</taxon>
        <taxon>Gastropoda</taxon>
        <taxon>Patellogastropoda</taxon>
        <taxon>Lottioidea</taxon>
        <taxon>Lottiidae</taxon>
        <taxon>Lottia</taxon>
    </lineage>
</organism>
<dbReference type="Gene3D" id="3.80.10.10">
    <property type="entry name" value="Ribonuclease Inhibitor"/>
    <property type="match status" value="2"/>
</dbReference>
<dbReference type="AlphaFoldDB" id="V4AGP8"/>
<feature type="region of interest" description="Disordered" evidence="3">
    <location>
        <begin position="313"/>
        <end position="345"/>
    </location>
</feature>
<keyword evidence="1" id="KW-0433">Leucine-rich repeat</keyword>
<feature type="chain" id="PRO_5004716834" description="LRRNT domain-containing protein" evidence="4">
    <location>
        <begin position="23"/>
        <end position="410"/>
    </location>
</feature>
<evidence type="ECO:0000256" key="4">
    <source>
        <dbReference type="SAM" id="SignalP"/>
    </source>
</evidence>
<sequence>MTIKIMLQWMVMLVVLTTQVQASQTDCPESCMCLGEFVQCQNLSDHATFPSGTETILIERANIKELHVSHFAGLESLKVIEFRENSKISIINSNVFSNLKHLDGIFISDTNIGTIKENAFYNLSHLRTLDIHHSNISNIETKAFNKLSQISRIELASNNITSISSSAFHDITEIKSFVLYLNEMKEFQTDTFQNIQCKRVEFYLNTIRNIPCNSIESLFTFSNDTKFYSNNFKCDCGINWMAGVPELQSHLSNNVCLNGTSLDEFYTSEAVAACGPSIGCGQSSAASTGVPHSSTKKITPKYTTKMSTFSSVTTSVDDTRKTQETAKSSGRSSSTASLTNDKGTSKATDSYLHVTIPTQQILQKTAKKSTRMPKVSRKFLPKVQADGSSNSSQSLEIVCVYLLLLTFGIL</sequence>
<dbReference type="HOGENOM" id="CLU_671361_0_0_1"/>
<proteinExistence type="predicted"/>
<dbReference type="InterPro" id="IPR051295">
    <property type="entry name" value="LGI_related"/>
</dbReference>
<dbReference type="STRING" id="225164.V4AGP8"/>
<evidence type="ECO:0000313" key="6">
    <source>
        <dbReference type="Proteomes" id="UP000030746"/>
    </source>
</evidence>
<evidence type="ECO:0000313" key="5">
    <source>
        <dbReference type="EMBL" id="ESP03219.1"/>
    </source>
</evidence>
<evidence type="ECO:0008006" key="7">
    <source>
        <dbReference type="Google" id="ProtNLM"/>
    </source>
</evidence>
<dbReference type="CTD" id="20241866"/>
<dbReference type="SMART" id="SM00369">
    <property type="entry name" value="LRR_TYP"/>
    <property type="match status" value="2"/>
</dbReference>
<evidence type="ECO:0000256" key="2">
    <source>
        <dbReference type="ARBA" id="ARBA00022737"/>
    </source>
</evidence>
<dbReference type="RefSeq" id="XP_009046142.1">
    <property type="nucleotide sequence ID" value="XM_009047894.1"/>
</dbReference>
<dbReference type="GeneID" id="20241866"/>
<keyword evidence="2" id="KW-0677">Repeat</keyword>
<dbReference type="PANTHER" id="PTHR24367">
    <property type="entry name" value="LEUCINE-RICH REPEAT-CONTAINING PROTEIN"/>
    <property type="match status" value="1"/>
</dbReference>
<dbReference type="OMA" id="SRALYNY"/>
<evidence type="ECO:0000256" key="1">
    <source>
        <dbReference type="ARBA" id="ARBA00022614"/>
    </source>
</evidence>
<evidence type="ECO:0000256" key="3">
    <source>
        <dbReference type="SAM" id="MobiDB-lite"/>
    </source>
</evidence>
<feature type="signal peptide" evidence="4">
    <location>
        <begin position="1"/>
        <end position="22"/>
    </location>
</feature>
<gene>
    <name evidence="5" type="ORF">LOTGIDRAFT_171705</name>
</gene>